<dbReference type="PROSITE" id="PS51318">
    <property type="entry name" value="TAT"/>
    <property type="match status" value="1"/>
</dbReference>
<dbReference type="InterPro" id="IPR050282">
    <property type="entry name" value="Cycloisomerase_2"/>
</dbReference>
<dbReference type="AlphaFoldDB" id="A0A842JHR9"/>
<organism evidence="3 4">
    <name type="scientific">Gordonibacter massiliensis</name>
    <name type="common">ex Traore et al. 2017</name>
    <dbReference type="NCBI Taxonomy" id="1841863"/>
    <lineage>
        <taxon>Bacteria</taxon>
        <taxon>Bacillati</taxon>
        <taxon>Actinomycetota</taxon>
        <taxon>Coriobacteriia</taxon>
        <taxon>Eggerthellales</taxon>
        <taxon>Eggerthellaceae</taxon>
        <taxon>Gordonibacter</taxon>
    </lineage>
</organism>
<dbReference type="RefSeq" id="WP_185904573.1">
    <property type="nucleotide sequence ID" value="NZ_JACMSE010000002.1"/>
</dbReference>
<dbReference type="PANTHER" id="PTHR30344:SF1">
    <property type="entry name" value="6-PHOSPHOGLUCONOLACTONASE"/>
    <property type="match status" value="1"/>
</dbReference>
<dbReference type="GO" id="GO:0017057">
    <property type="term" value="F:6-phosphogluconolactonase activity"/>
    <property type="evidence" value="ECO:0007669"/>
    <property type="project" value="TreeGrafter"/>
</dbReference>
<dbReference type="InterPro" id="IPR015943">
    <property type="entry name" value="WD40/YVTN_repeat-like_dom_sf"/>
</dbReference>
<dbReference type="PANTHER" id="PTHR30344">
    <property type="entry name" value="6-PHOSPHOGLUCONOLACTONASE-RELATED"/>
    <property type="match status" value="1"/>
</dbReference>
<proteinExistence type="inferred from homology"/>
<evidence type="ECO:0000256" key="2">
    <source>
        <dbReference type="SAM" id="SignalP"/>
    </source>
</evidence>
<dbReference type="InterPro" id="IPR006311">
    <property type="entry name" value="TAT_signal"/>
</dbReference>
<dbReference type="Proteomes" id="UP000587396">
    <property type="component" value="Unassembled WGS sequence"/>
</dbReference>
<evidence type="ECO:0000256" key="1">
    <source>
        <dbReference type="ARBA" id="ARBA00005564"/>
    </source>
</evidence>
<dbReference type="Gene3D" id="2.130.10.10">
    <property type="entry name" value="YVTN repeat-like/Quinoprotein amine dehydrogenase"/>
    <property type="match status" value="1"/>
</dbReference>
<feature type="signal peptide" evidence="2">
    <location>
        <begin position="1"/>
        <end position="27"/>
    </location>
</feature>
<dbReference type="SUPFAM" id="SSF51004">
    <property type="entry name" value="C-terminal (heme d1) domain of cytochrome cd1-nitrite reductase"/>
    <property type="match status" value="1"/>
</dbReference>
<dbReference type="InterPro" id="IPR019405">
    <property type="entry name" value="Lactonase_7-beta_prop"/>
</dbReference>
<comment type="similarity">
    <text evidence="1">Belongs to the cycloisomerase 2 family.</text>
</comment>
<dbReference type="Pfam" id="PF10282">
    <property type="entry name" value="Lactonase"/>
    <property type="match status" value="1"/>
</dbReference>
<comment type="caution">
    <text evidence="3">The sequence shown here is derived from an EMBL/GenBank/DDBJ whole genome shotgun (WGS) entry which is preliminary data.</text>
</comment>
<keyword evidence="2" id="KW-0732">Signal</keyword>
<evidence type="ECO:0000313" key="4">
    <source>
        <dbReference type="Proteomes" id="UP000587396"/>
    </source>
</evidence>
<dbReference type="InterPro" id="IPR011048">
    <property type="entry name" value="Haem_d1_sf"/>
</dbReference>
<sequence>MQEKLRYSRRSFVKGAAVLGLSFAALGASETLAGCAGSGDGAASVAASNGTKTFVYTGCWDEKGGEKGLWVHTFDEATGEMADAKRVTDEISVGFICIDYDKSLLYVTDECDVPFDKDAGMGAGGGGRIWVYEVDPLTGDLTERQCAPSFGSNPSMVSIDPTGKYLLCSIHTAKPCPCKIVQDDLGSWQIAPACPSANCVVFELNEDGTIGEVRDIMAFRGEAHLSQLHTVTWAPNGKFFVVADKGTGDIYSMVLDSEGKLELASTVSLGKGYSPRYVRFHPEKPWMYCNFESANEVVAFSFDEKGVLERTGAGAVVPEEWLVRVPEKDGKYEQQDMKMTEDGSYLYTVFRGSSDNLVGKERVHGDGGFQGVAVLKIDQDTGIPDNVQALELDCAWPRGCALSPDEKHLVVSCLYSDEMIALPINADGTLSADAVAVEQTTAANVTFFRAPAA</sequence>
<keyword evidence="4" id="KW-1185">Reference proteome</keyword>
<protein>
    <submittedName>
        <fullName evidence="3">Beta-propeller fold lactonase family protein</fullName>
    </submittedName>
</protein>
<gene>
    <name evidence="3" type="ORF">H7313_04560</name>
</gene>
<feature type="chain" id="PRO_5039081026" evidence="2">
    <location>
        <begin position="28"/>
        <end position="453"/>
    </location>
</feature>
<evidence type="ECO:0000313" key="3">
    <source>
        <dbReference type="EMBL" id="MBC2888620.1"/>
    </source>
</evidence>
<reference evidence="3 4" key="1">
    <citation type="submission" date="2020-08" db="EMBL/GenBank/DDBJ databases">
        <authorList>
            <person name="Liu C."/>
            <person name="Sun Q."/>
        </authorList>
    </citation>
    <scope>NUCLEOTIDE SEQUENCE [LARGE SCALE GENOMIC DNA]</scope>
    <source>
        <strain evidence="3 4">N22</strain>
    </source>
</reference>
<accession>A0A842JHR9</accession>
<name>A0A842JHR9_9ACTN</name>
<dbReference type="EMBL" id="JACMSE010000002">
    <property type="protein sequence ID" value="MBC2888620.1"/>
    <property type="molecule type" value="Genomic_DNA"/>
</dbReference>